<comment type="caution">
    <text evidence="1">The sequence shown here is derived from an EMBL/GenBank/DDBJ whole genome shotgun (WGS) entry which is preliminary data.</text>
</comment>
<accession>A0ABN8JJR1</accession>
<evidence type="ECO:0000313" key="2">
    <source>
        <dbReference type="Proteomes" id="UP001152604"/>
    </source>
</evidence>
<gene>
    <name evidence="1" type="ORF">MES4922_190410</name>
</gene>
<protein>
    <submittedName>
        <fullName evidence="1">Uncharacterized protein</fullName>
    </submittedName>
</protein>
<keyword evidence="2" id="KW-1185">Reference proteome</keyword>
<name>A0ABN8JJR1_9HYPH</name>
<sequence>MGSFLRPMQDVGRRQEGNGTVGALLIAEGQTDAVAAFDSVLEKGLEAGRIDGVRV</sequence>
<dbReference type="EMBL" id="CAKXZS010000011">
    <property type="protein sequence ID" value="CAH2397769.1"/>
    <property type="molecule type" value="Genomic_DNA"/>
</dbReference>
<organism evidence="1 2">
    <name type="scientific">Mesorhizobium ventifaucium</name>
    <dbReference type="NCBI Taxonomy" id="666020"/>
    <lineage>
        <taxon>Bacteria</taxon>
        <taxon>Pseudomonadati</taxon>
        <taxon>Pseudomonadota</taxon>
        <taxon>Alphaproteobacteria</taxon>
        <taxon>Hyphomicrobiales</taxon>
        <taxon>Phyllobacteriaceae</taxon>
        <taxon>Mesorhizobium</taxon>
    </lineage>
</organism>
<reference evidence="1" key="1">
    <citation type="submission" date="2022-03" db="EMBL/GenBank/DDBJ databases">
        <authorList>
            <person name="Brunel B."/>
        </authorList>
    </citation>
    <scope>NUCLEOTIDE SEQUENCE</scope>
    <source>
        <strain evidence="1">STM4922sample</strain>
    </source>
</reference>
<proteinExistence type="predicted"/>
<dbReference type="Proteomes" id="UP001152604">
    <property type="component" value="Unassembled WGS sequence"/>
</dbReference>
<evidence type="ECO:0000313" key="1">
    <source>
        <dbReference type="EMBL" id="CAH2397769.1"/>
    </source>
</evidence>